<evidence type="ECO:0000256" key="3">
    <source>
        <dbReference type="ARBA" id="ARBA00022982"/>
    </source>
</evidence>
<dbReference type="AlphaFoldDB" id="A0A4R0XMH8"/>
<gene>
    <name evidence="10" type="ORF">C4B25_03325</name>
</gene>
<evidence type="ECO:0000256" key="5">
    <source>
        <dbReference type="ARBA" id="ARBA00023284"/>
    </source>
</evidence>
<feature type="site" description="Deprotonates C-terminal active site Cys" evidence="7">
    <location>
        <position position="22"/>
    </location>
</feature>
<name>A0A4R0XMH8_9MOLU</name>
<dbReference type="PANTHER" id="PTHR45663:SF11">
    <property type="entry name" value="GEO12009P1"/>
    <property type="match status" value="1"/>
</dbReference>
<dbReference type="GO" id="GO:0045454">
    <property type="term" value="P:cell redox homeostasis"/>
    <property type="evidence" value="ECO:0007669"/>
    <property type="project" value="TreeGrafter"/>
</dbReference>
<evidence type="ECO:0000259" key="9">
    <source>
        <dbReference type="PROSITE" id="PS51352"/>
    </source>
</evidence>
<feature type="site" description="Contributes to redox potential value" evidence="7">
    <location>
        <position position="30"/>
    </location>
</feature>
<dbReference type="SUPFAM" id="SSF52833">
    <property type="entry name" value="Thioredoxin-like"/>
    <property type="match status" value="1"/>
</dbReference>
<dbReference type="OrthoDB" id="7629852at2"/>
<reference evidence="10 11" key="1">
    <citation type="submission" date="2018-02" db="EMBL/GenBank/DDBJ databases">
        <title>Mycoplasma marinum and Mycoplasma todarodis sp. nov., moderately halophilic and psychrotolerant mycoplasmas isolated from cephalopods.</title>
        <authorList>
            <person name="Viver T."/>
        </authorList>
    </citation>
    <scope>NUCLEOTIDE SEQUENCE [LARGE SCALE GENOMIC DNA]</scope>
    <source>
        <strain evidence="10 11">5H</strain>
    </source>
</reference>
<comment type="similarity">
    <text evidence="1 6">Belongs to the thioredoxin family.</text>
</comment>
<protein>
    <recommendedName>
        <fullName evidence="6">Thioredoxin</fullName>
    </recommendedName>
</protein>
<evidence type="ECO:0000256" key="8">
    <source>
        <dbReference type="PIRSR" id="PIRSR000077-4"/>
    </source>
</evidence>
<dbReference type="InterPro" id="IPR013766">
    <property type="entry name" value="Thioredoxin_domain"/>
</dbReference>
<keyword evidence="2" id="KW-0813">Transport</keyword>
<feature type="disulfide bond" description="Redox-active" evidence="8">
    <location>
        <begin position="28"/>
        <end position="31"/>
    </location>
</feature>
<evidence type="ECO:0000256" key="4">
    <source>
        <dbReference type="ARBA" id="ARBA00023157"/>
    </source>
</evidence>
<dbReference type="PRINTS" id="PR00421">
    <property type="entry name" value="THIOREDOXIN"/>
</dbReference>
<evidence type="ECO:0000313" key="11">
    <source>
        <dbReference type="Proteomes" id="UP000291072"/>
    </source>
</evidence>
<dbReference type="Gene3D" id="3.40.30.10">
    <property type="entry name" value="Glutaredoxin"/>
    <property type="match status" value="1"/>
</dbReference>
<dbReference type="GO" id="GO:0005829">
    <property type="term" value="C:cytosol"/>
    <property type="evidence" value="ECO:0007669"/>
    <property type="project" value="TreeGrafter"/>
</dbReference>
<keyword evidence="3" id="KW-0249">Electron transport</keyword>
<sequence>MIKDMTLKEFEGIKNEGVVIVDFYTEWCGDCKMMQPVYENLANEFKDKPVTFASVDAEKAEVFQKAEGYSVTKVPTFIVFKDGKEVARGVEYQPMDKMIGWLNDAL</sequence>
<dbReference type="PROSITE" id="PS51352">
    <property type="entry name" value="THIOREDOXIN_2"/>
    <property type="match status" value="1"/>
</dbReference>
<proteinExistence type="inferred from homology"/>
<dbReference type="Proteomes" id="UP000291072">
    <property type="component" value="Unassembled WGS sequence"/>
</dbReference>
<keyword evidence="4 8" id="KW-1015">Disulfide bond</keyword>
<keyword evidence="11" id="KW-1185">Reference proteome</keyword>
<dbReference type="CDD" id="cd02947">
    <property type="entry name" value="TRX_family"/>
    <property type="match status" value="1"/>
</dbReference>
<accession>A0A4R0XMH8</accession>
<keyword evidence="5 8" id="KW-0676">Redox-active center</keyword>
<organism evidence="10 11">
    <name type="scientific">Mycoplasma todarodis</name>
    <dbReference type="NCBI Taxonomy" id="1937191"/>
    <lineage>
        <taxon>Bacteria</taxon>
        <taxon>Bacillati</taxon>
        <taxon>Mycoplasmatota</taxon>
        <taxon>Mollicutes</taxon>
        <taxon>Mycoplasmataceae</taxon>
        <taxon>Mycoplasma</taxon>
    </lineage>
</organism>
<dbReference type="InterPro" id="IPR036249">
    <property type="entry name" value="Thioredoxin-like_sf"/>
</dbReference>
<feature type="site" description="Contributes to redox potential value" evidence="7">
    <location>
        <position position="29"/>
    </location>
</feature>
<evidence type="ECO:0000313" key="10">
    <source>
        <dbReference type="EMBL" id="TCG10662.1"/>
    </source>
</evidence>
<dbReference type="PIRSF" id="PIRSF000077">
    <property type="entry name" value="Thioredoxin"/>
    <property type="match status" value="1"/>
</dbReference>
<dbReference type="PANTHER" id="PTHR45663">
    <property type="entry name" value="GEO12009P1"/>
    <property type="match status" value="1"/>
</dbReference>
<evidence type="ECO:0000256" key="2">
    <source>
        <dbReference type="ARBA" id="ARBA00022448"/>
    </source>
</evidence>
<evidence type="ECO:0000256" key="6">
    <source>
        <dbReference type="PIRNR" id="PIRNR000077"/>
    </source>
</evidence>
<dbReference type="RefSeq" id="WP_131613628.1">
    <property type="nucleotide sequence ID" value="NZ_PSZP01000027.1"/>
</dbReference>
<feature type="active site" description="Nucleophile" evidence="7">
    <location>
        <position position="28"/>
    </location>
</feature>
<feature type="active site" description="Nucleophile" evidence="7">
    <location>
        <position position="31"/>
    </location>
</feature>
<evidence type="ECO:0000256" key="7">
    <source>
        <dbReference type="PIRSR" id="PIRSR000077-1"/>
    </source>
</evidence>
<dbReference type="GO" id="GO:0015035">
    <property type="term" value="F:protein-disulfide reductase activity"/>
    <property type="evidence" value="ECO:0007669"/>
    <property type="project" value="InterPro"/>
</dbReference>
<feature type="domain" description="Thioredoxin" evidence="9">
    <location>
        <begin position="1"/>
        <end position="106"/>
    </location>
</feature>
<evidence type="ECO:0000256" key="1">
    <source>
        <dbReference type="ARBA" id="ARBA00008987"/>
    </source>
</evidence>
<dbReference type="Pfam" id="PF00085">
    <property type="entry name" value="Thioredoxin"/>
    <property type="match status" value="1"/>
</dbReference>
<dbReference type="InterPro" id="IPR005746">
    <property type="entry name" value="Thioredoxin"/>
</dbReference>
<dbReference type="EMBL" id="PSZP01000027">
    <property type="protein sequence ID" value="TCG10662.1"/>
    <property type="molecule type" value="Genomic_DNA"/>
</dbReference>
<comment type="caution">
    <text evidence="10">The sequence shown here is derived from an EMBL/GenBank/DDBJ whole genome shotgun (WGS) entry which is preliminary data.</text>
</comment>